<proteinExistence type="predicted"/>
<protein>
    <submittedName>
        <fullName evidence="1">Uncharacterized protein</fullName>
    </submittedName>
</protein>
<keyword evidence="2" id="KW-1185">Reference proteome</keyword>
<sequence length="74" mass="8442">MEETSNRSLVILYINNRAAFMESDGCDTLSTTLRLIVSCNELKGVKDKSFGFVPEVYKAVSHDCYKNQRELCQM</sequence>
<dbReference type="EMBL" id="OX597827">
    <property type="protein sequence ID" value="CAI9733017.1"/>
    <property type="molecule type" value="Genomic_DNA"/>
</dbReference>
<gene>
    <name evidence="1" type="ORF">OCTVUL_1B018414</name>
</gene>
<dbReference type="AlphaFoldDB" id="A0AA36BG31"/>
<evidence type="ECO:0000313" key="2">
    <source>
        <dbReference type="Proteomes" id="UP001162480"/>
    </source>
</evidence>
<accession>A0AA36BG31</accession>
<name>A0AA36BG31_OCTVU</name>
<reference evidence="1" key="1">
    <citation type="submission" date="2023-08" db="EMBL/GenBank/DDBJ databases">
        <authorList>
            <person name="Alioto T."/>
            <person name="Alioto T."/>
            <person name="Gomez Garrido J."/>
        </authorList>
    </citation>
    <scope>NUCLEOTIDE SEQUENCE</scope>
</reference>
<organism evidence="1 2">
    <name type="scientific">Octopus vulgaris</name>
    <name type="common">Common octopus</name>
    <dbReference type="NCBI Taxonomy" id="6645"/>
    <lineage>
        <taxon>Eukaryota</taxon>
        <taxon>Metazoa</taxon>
        <taxon>Spiralia</taxon>
        <taxon>Lophotrochozoa</taxon>
        <taxon>Mollusca</taxon>
        <taxon>Cephalopoda</taxon>
        <taxon>Coleoidea</taxon>
        <taxon>Octopodiformes</taxon>
        <taxon>Octopoda</taxon>
        <taxon>Incirrata</taxon>
        <taxon>Octopodidae</taxon>
        <taxon>Octopus</taxon>
    </lineage>
</organism>
<evidence type="ECO:0000313" key="1">
    <source>
        <dbReference type="EMBL" id="CAI9733017.1"/>
    </source>
</evidence>
<dbReference type="Proteomes" id="UP001162480">
    <property type="component" value="Chromosome 14"/>
</dbReference>